<dbReference type="Proteomes" id="UP000006038">
    <property type="component" value="Chromosome 10"/>
</dbReference>
<reference evidence="2" key="2">
    <citation type="submission" date="2013-04" db="UniProtKB">
        <authorList>
            <consortium name="EnsemblPlants"/>
        </authorList>
    </citation>
    <scope>IDENTIFICATION</scope>
</reference>
<dbReference type="EnsemblPlants" id="OB10G26260.1">
    <property type="protein sequence ID" value="OB10G26260.1"/>
    <property type="gene ID" value="OB10G26260"/>
</dbReference>
<proteinExistence type="predicted"/>
<evidence type="ECO:0000313" key="3">
    <source>
        <dbReference type="Proteomes" id="UP000006038"/>
    </source>
</evidence>
<dbReference type="AlphaFoldDB" id="J3N528"/>
<reference evidence="2" key="1">
    <citation type="journal article" date="2013" name="Nat. Commun.">
        <title>Whole-genome sequencing of Oryza brachyantha reveals mechanisms underlying Oryza genome evolution.</title>
        <authorList>
            <person name="Chen J."/>
            <person name="Huang Q."/>
            <person name="Gao D."/>
            <person name="Wang J."/>
            <person name="Lang Y."/>
            <person name="Liu T."/>
            <person name="Li B."/>
            <person name="Bai Z."/>
            <person name="Luis Goicoechea J."/>
            <person name="Liang C."/>
            <person name="Chen C."/>
            <person name="Zhang W."/>
            <person name="Sun S."/>
            <person name="Liao Y."/>
            <person name="Zhang X."/>
            <person name="Yang L."/>
            <person name="Song C."/>
            <person name="Wang M."/>
            <person name="Shi J."/>
            <person name="Liu G."/>
            <person name="Liu J."/>
            <person name="Zhou H."/>
            <person name="Zhou W."/>
            <person name="Yu Q."/>
            <person name="An N."/>
            <person name="Chen Y."/>
            <person name="Cai Q."/>
            <person name="Wang B."/>
            <person name="Liu B."/>
            <person name="Min J."/>
            <person name="Huang Y."/>
            <person name="Wu H."/>
            <person name="Li Z."/>
            <person name="Zhang Y."/>
            <person name="Yin Y."/>
            <person name="Song W."/>
            <person name="Jiang J."/>
            <person name="Jackson S.A."/>
            <person name="Wing R.A."/>
            <person name="Wang J."/>
            <person name="Chen M."/>
        </authorList>
    </citation>
    <scope>NUCLEOTIDE SEQUENCE [LARGE SCALE GENOMIC DNA]</scope>
    <source>
        <strain evidence="2">cv. IRGC 101232</strain>
    </source>
</reference>
<keyword evidence="1" id="KW-0732">Signal</keyword>
<evidence type="ECO:0000256" key="1">
    <source>
        <dbReference type="SAM" id="SignalP"/>
    </source>
</evidence>
<keyword evidence="3" id="KW-1185">Reference proteome</keyword>
<accession>J3N528</accession>
<feature type="chain" id="PRO_5003774393" evidence="1">
    <location>
        <begin position="24"/>
        <end position="69"/>
    </location>
</feature>
<sequence>MSVWKVLLVMALAFMCALQTTTTTTLLVQGRFVPGPPAPAANPRAGGGVCINCETRDEHESSPPGAASP</sequence>
<dbReference type="Gramene" id="OB10G26260.1">
    <property type="protein sequence ID" value="OB10G26260.1"/>
    <property type="gene ID" value="OB10G26260"/>
</dbReference>
<organism evidence="2">
    <name type="scientific">Oryza brachyantha</name>
    <name type="common">malo sina</name>
    <dbReference type="NCBI Taxonomy" id="4533"/>
    <lineage>
        <taxon>Eukaryota</taxon>
        <taxon>Viridiplantae</taxon>
        <taxon>Streptophyta</taxon>
        <taxon>Embryophyta</taxon>
        <taxon>Tracheophyta</taxon>
        <taxon>Spermatophyta</taxon>
        <taxon>Magnoliopsida</taxon>
        <taxon>Liliopsida</taxon>
        <taxon>Poales</taxon>
        <taxon>Poaceae</taxon>
        <taxon>BOP clade</taxon>
        <taxon>Oryzoideae</taxon>
        <taxon>Oryzeae</taxon>
        <taxon>Oryzinae</taxon>
        <taxon>Oryza</taxon>
    </lineage>
</organism>
<name>J3N528_ORYBR</name>
<evidence type="ECO:0000313" key="2">
    <source>
        <dbReference type="EnsemblPlants" id="OB10G26260.1"/>
    </source>
</evidence>
<dbReference type="HOGENOM" id="CLU_2779881_0_0_1"/>
<feature type="signal peptide" evidence="1">
    <location>
        <begin position="1"/>
        <end position="23"/>
    </location>
</feature>
<protein>
    <submittedName>
        <fullName evidence="2">Uncharacterized protein</fullName>
    </submittedName>
</protein>